<name>A0A9D1GTR6_9FIRM</name>
<dbReference type="AlphaFoldDB" id="A0A9D1GTR6"/>
<feature type="chain" id="PRO_5039423626" description="VCBS repeat-containing protein" evidence="1">
    <location>
        <begin position="24"/>
        <end position="440"/>
    </location>
</feature>
<comment type="caution">
    <text evidence="2">The sequence shown here is derived from an EMBL/GenBank/DDBJ whole genome shotgun (WGS) entry which is preliminary data.</text>
</comment>
<proteinExistence type="predicted"/>
<dbReference type="Proteomes" id="UP000824136">
    <property type="component" value="Unassembled WGS sequence"/>
</dbReference>
<protein>
    <recommendedName>
        <fullName evidence="4">VCBS repeat-containing protein</fullName>
    </recommendedName>
</protein>
<accession>A0A9D1GTR6</accession>
<evidence type="ECO:0000313" key="2">
    <source>
        <dbReference type="EMBL" id="HIT58125.1"/>
    </source>
</evidence>
<reference evidence="2" key="2">
    <citation type="journal article" date="2021" name="PeerJ">
        <title>Extensive microbial diversity within the chicken gut microbiome revealed by metagenomics and culture.</title>
        <authorList>
            <person name="Gilroy R."/>
            <person name="Ravi A."/>
            <person name="Getino M."/>
            <person name="Pursley I."/>
            <person name="Horton D.L."/>
            <person name="Alikhan N.F."/>
            <person name="Baker D."/>
            <person name="Gharbi K."/>
            <person name="Hall N."/>
            <person name="Watson M."/>
            <person name="Adriaenssens E.M."/>
            <person name="Foster-Nyarko E."/>
            <person name="Jarju S."/>
            <person name="Secka A."/>
            <person name="Antonio M."/>
            <person name="Oren A."/>
            <person name="Chaudhuri R.R."/>
            <person name="La Ragione R."/>
            <person name="Hildebrand F."/>
            <person name="Pallen M.J."/>
        </authorList>
    </citation>
    <scope>NUCLEOTIDE SEQUENCE</scope>
    <source>
        <strain evidence="2">CHK33-4379</strain>
    </source>
</reference>
<gene>
    <name evidence="2" type="ORF">IAC39_00140</name>
</gene>
<dbReference type="PROSITE" id="PS51257">
    <property type="entry name" value="PROKAR_LIPOPROTEIN"/>
    <property type="match status" value="1"/>
</dbReference>
<reference evidence="2" key="1">
    <citation type="submission" date="2020-10" db="EMBL/GenBank/DDBJ databases">
        <authorList>
            <person name="Gilroy R."/>
        </authorList>
    </citation>
    <scope>NUCLEOTIDE SEQUENCE</scope>
    <source>
        <strain evidence="2">CHK33-4379</strain>
    </source>
</reference>
<sequence length="440" mass="48402">MKKLIIAMLTCICTALTMSGCDALSFSVGNLLSAPSIADEQAAIHQALIDSVGQSVTPAYPRSGDYRSAFIITDLDADGEDEALAFYTISSQTSDQVVRVSVLDMDESGRWYAMYELAGSGNYIDSVFLADYDEAVDIIIGFGAQAYEDKKVCIYRYTGGTLSAIYKGTYSELLRLDLDGCGADETVIVKKTGTSASVNVIKTLDGLDYATKERTLSVSASQIAGCRFGRLWGDVNALFIDAVNENSIAFTEVVWLDDEGIVCPTSDNQNLMFSTGRPSDYLSADYDGDGVIEIPVISPFLGYSALTMQNLEYVTRWLSYDGEARDFVVEAESYFSLSGGFVFKLPSRWQNFVTVKTNPDTNEVTFLKYDYTASGLDSMEMLLSIAAIDPQNKRLYENNGYEAVMENDFVIYMIKSIADESEPLLLTQDEITSNLYYISP</sequence>
<dbReference type="EMBL" id="DVLL01000001">
    <property type="protein sequence ID" value="HIT58125.1"/>
    <property type="molecule type" value="Genomic_DNA"/>
</dbReference>
<evidence type="ECO:0008006" key="4">
    <source>
        <dbReference type="Google" id="ProtNLM"/>
    </source>
</evidence>
<dbReference type="SUPFAM" id="SSF69318">
    <property type="entry name" value="Integrin alpha N-terminal domain"/>
    <property type="match status" value="1"/>
</dbReference>
<evidence type="ECO:0000256" key="1">
    <source>
        <dbReference type="SAM" id="SignalP"/>
    </source>
</evidence>
<feature type="signal peptide" evidence="1">
    <location>
        <begin position="1"/>
        <end position="23"/>
    </location>
</feature>
<keyword evidence="1" id="KW-0732">Signal</keyword>
<dbReference type="InterPro" id="IPR028994">
    <property type="entry name" value="Integrin_alpha_N"/>
</dbReference>
<evidence type="ECO:0000313" key="3">
    <source>
        <dbReference type="Proteomes" id="UP000824136"/>
    </source>
</evidence>
<organism evidence="2 3">
    <name type="scientific">Candidatus Faeciplasma pullistercoris</name>
    <dbReference type="NCBI Taxonomy" id="2840800"/>
    <lineage>
        <taxon>Bacteria</taxon>
        <taxon>Bacillati</taxon>
        <taxon>Bacillota</taxon>
        <taxon>Clostridia</taxon>
        <taxon>Eubacteriales</taxon>
        <taxon>Oscillospiraceae</taxon>
        <taxon>Oscillospiraceae incertae sedis</taxon>
        <taxon>Candidatus Faeciplasma</taxon>
    </lineage>
</organism>